<dbReference type="Proteomes" id="UP000887043">
    <property type="component" value="Unassembled WGS sequence"/>
</dbReference>
<feature type="transmembrane region" description="Helical" evidence="1">
    <location>
        <begin position="99"/>
        <end position="122"/>
    </location>
</feature>
<organism evidence="2 3">
    <name type="scientific">Segatella bryantii</name>
    <name type="common">Prevotella bryantii</name>
    <dbReference type="NCBI Taxonomy" id="77095"/>
    <lineage>
        <taxon>Bacteria</taxon>
        <taxon>Pseudomonadati</taxon>
        <taxon>Bacteroidota</taxon>
        <taxon>Bacteroidia</taxon>
        <taxon>Bacteroidales</taxon>
        <taxon>Prevotellaceae</taxon>
        <taxon>Segatella</taxon>
    </lineage>
</organism>
<keyword evidence="1" id="KW-0812">Transmembrane</keyword>
<dbReference type="EMBL" id="BPTR01000001">
    <property type="protein sequence ID" value="GJG27024.1"/>
    <property type="molecule type" value="Genomic_DNA"/>
</dbReference>
<evidence type="ECO:0000256" key="1">
    <source>
        <dbReference type="SAM" id="Phobius"/>
    </source>
</evidence>
<dbReference type="RefSeq" id="WP_039870414.1">
    <property type="nucleotide sequence ID" value="NZ_BPTR01000001.1"/>
</dbReference>
<feature type="transmembrane region" description="Helical" evidence="1">
    <location>
        <begin position="177"/>
        <end position="199"/>
    </location>
</feature>
<proteinExistence type="predicted"/>
<keyword evidence="1" id="KW-1133">Transmembrane helix</keyword>
<gene>
    <name evidence="2" type="ORF">PRRU23_07240</name>
</gene>
<feature type="transmembrane region" description="Helical" evidence="1">
    <location>
        <begin position="12"/>
        <end position="31"/>
    </location>
</feature>
<protein>
    <submittedName>
        <fullName evidence="2">Uncharacterized protein</fullName>
    </submittedName>
</protein>
<reference evidence="2" key="1">
    <citation type="submission" date="2021-08" db="EMBL/GenBank/DDBJ databases">
        <title>Prevotella lacticifex sp. nov., isolated from rumen of cow.</title>
        <authorList>
            <person name="Shinkai T."/>
            <person name="Ikeyama N."/>
            <person name="Kumagai M."/>
            <person name="Ohmori H."/>
            <person name="Sakamoto M."/>
            <person name="Ohkuma M."/>
            <person name="Mitsumori M."/>
        </authorList>
    </citation>
    <scope>NUCLEOTIDE SEQUENCE</scope>
    <source>
        <strain evidence="2">DSM 11371</strain>
    </source>
</reference>
<sequence>MMNKRFVRIYTAITLALWIAQIAVFLLSWIITAAAPEQNFHSLLSSEGIRWFFGSFIHNLTSPILVWLILCILAYGALTSSRILQYDSHVYRQRLGMNLVIVEFGVCLLVLLMLTMFPHAILLSVTGNLFPSSFSGSIIPIATFMIILFSESFAVMSGRFNSPTKVVESLLVGIHQLASLFLIYILAMELFHSVLFIIYG</sequence>
<name>A0AA37MKQ7_SEGBR</name>
<comment type="caution">
    <text evidence="2">The sequence shown here is derived from an EMBL/GenBank/DDBJ whole genome shotgun (WGS) entry which is preliminary data.</text>
</comment>
<evidence type="ECO:0000313" key="2">
    <source>
        <dbReference type="EMBL" id="GJG27024.1"/>
    </source>
</evidence>
<feature type="transmembrane region" description="Helical" evidence="1">
    <location>
        <begin position="51"/>
        <end position="78"/>
    </location>
</feature>
<keyword evidence="1" id="KW-0472">Membrane</keyword>
<dbReference type="AlphaFoldDB" id="A0AA37MKQ7"/>
<accession>A0AA37MKQ7</accession>
<feature type="transmembrane region" description="Helical" evidence="1">
    <location>
        <begin position="134"/>
        <end position="156"/>
    </location>
</feature>
<evidence type="ECO:0000313" key="3">
    <source>
        <dbReference type="Proteomes" id="UP000887043"/>
    </source>
</evidence>